<keyword evidence="2" id="KW-1185">Reference proteome</keyword>
<name>A0A183HPN4_9BILA</name>
<dbReference type="InterPro" id="IPR027417">
    <property type="entry name" value="P-loop_NTPase"/>
</dbReference>
<evidence type="ECO:0000313" key="2">
    <source>
        <dbReference type="Proteomes" id="UP000267606"/>
    </source>
</evidence>
<dbReference type="WBParaSite" id="OFLC_0000944501-mRNA-1">
    <property type="protein sequence ID" value="OFLC_0000944501-mRNA-1"/>
    <property type="gene ID" value="OFLC_0000944501"/>
</dbReference>
<evidence type="ECO:0000313" key="3">
    <source>
        <dbReference type="WBParaSite" id="OFLC_0000944501-mRNA-1"/>
    </source>
</evidence>
<gene>
    <name evidence="1" type="ORF">OFLC_LOCUS9443</name>
</gene>
<dbReference type="AlphaFoldDB" id="A0A183HPN4"/>
<dbReference type="PANTHER" id="PTHR43681:SF1">
    <property type="entry name" value="SARCALUMENIN"/>
    <property type="match status" value="1"/>
</dbReference>
<accession>A0A183HPN4</accession>
<proteinExistence type="predicted"/>
<evidence type="ECO:0000313" key="1">
    <source>
        <dbReference type="EMBL" id="VDO60636.1"/>
    </source>
</evidence>
<dbReference type="Gene3D" id="1.10.268.20">
    <property type="match status" value="1"/>
</dbReference>
<reference evidence="1 2" key="2">
    <citation type="submission" date="2018-11" db="EMBL/GenBank/DDBJ databases">
        <authorList>
            <consortium name="Pathogen Informatics"/>
        </authorList>
    </citation>
    <scope>NUCLEOTIDE SEQUENCE [LARGE SCALE GENOMIC DNA]</scope>
</reference>
<dbReference type="EMBL" id="UZAJ01011572">
    <property type="protein sequence ID" value="VDO60636.1"/>
    <property type="molecule type" value="Genomic_DNA"/>
</dbReference>
<protein>
    <submittedName>
        <fullName evidence="3">Dynamin-type G domain-containing protein</fullName>
    </submittedName>
</protein>
<reference evidence="3" key="1">
    <citation type="submission" date="2016-06" db="UniProtKB">
        <authorList>
            <consortium name="WormBaseParasite"/>
        </authorList>
    </citation>
    <scope>IDENTIFICATION</scope>
</reference>
<dbReference type="Proteomes" id="UP000267606">
    <property type="component" value="Unassembled WGS sequence"/>
</dbReference>
<dbReference type="STRING" id="387005.A0A183HPN4"/>
<dbReference type="InterPro" id="IPR051943">
    <property type="entry name" value="TRAFAC_Dynamin-like_GTPase"/>
</dbReference>
<organism evidence="3">
    <name type="scientific">Onchocerca flexuosa</name>
    <dbReference type="NCBI Taxonomy" id="387005"/>
    <lineage>
        <taxon>Eukaryota</taxon>
        <taxon>Metazoa</taxon>
        <taxon>Ecdysozoa</taxon>
        <taxon>Nematoda</taxon>
        <taxon>Chromadorea</taxon>
        <taxon>Rhabditida</taxon>
        <taxon>Spirurina</taxon>
        <taxon>Spiruromorpha</taxon>
        <taxon>Filarioidea</taxon>
        <taxon>Onchocercidae</taxon>
        <taxon>Onchocerca</taxon>
    </lineage>
</organism>
<dbReference type="PANTHER" id="PTHR43681">
    <property type="entry name" value="TRANSMEMBRANE GTPASE FZO"/>
    <property type="match status" value="1"/>
</dbReference>
<dbReference type="Gene3D" id="3.40.50.300">
    <property type="entry name" value="P-loop containing nucleotide triphosphate hydrolases"/>
    <property type="match status" value="1"/>
</dbReference>
<sequence>MNKLRATRFNAPLLKHISIIDTPGILTGDKQVTMKILQVENRGYDFAQVIKFLSSKVDCIFLLFDANKLDISDEYKQVIQTLEGNEDKIKIILNKADWVRPRELVHVRGALMWALGKIMRCPEVPKVYIGSFWPYWSNKNVLLRDAIMEDLTAVVQEIADLPNSHHRRRINDVAKRARN</sequence>
<dbReference type="SUPFAM" id="SSF52540">
    <property type="entry name" value="P-loop containing nucleoside triphosphate hydrolases"/>
    <property type="match status" value="1"/>
</dbReference>